<evidence type="ECO:0000313" key="2">
    <source>
        <dbReference type="Proteomes" id="UP001227268"/>
    </source>
</evidence>
<comment type="caution">
    <text evidence="1">The sequence shown here is derived from an EMBL/GenBank/DDBJ whole genome shotgun (WGS) entry which is preliminary data.</text>
</comment>
<evidence type="ECO:0000313" key="1">
    <source>
        <dbReference type="EMBL" id="KAJ9098250.1"/>
    </source>
</evidence>
<protein>
    <submittedName>
        <fullName evidence="1">Uncharacterized protein</fullName>
    </submittedName>
</protein>
<dbReference type="EMBL" id="JASBWT010000015">
    <property type="protein sequence ID" value="KAJ9098250.1"/>
    <property type="molecule type" value="Genomic_DNA"/>
</dbReference>
<dbReference type="Proteomes" id="UP001227268">
    <property type="component" value="Unassembled WGS sequence"/>
</dbReference>
<name>A0ACC2VH71_9TREE</name>
<keyword evidence="2" id="KW-1185">Reference proteome</keyword>
<sequence length="1124" mass="121070">MMIMKMRGLGMPCWLLLILLVTLSVLSPVVIASDLPGYTNSTLVCDNLDSISTAGTAAPPSWSATVSSGPPPAVPSTDTTSFSSATVTSCFVSSGPTTTSPPSAFHTRTITSSTSEPARTISPDTFSLVASSSTSVMSSFTSVEPTASLSTDGSSTTTTVNTGPILTNSPTPTTASVRLETGATHSASPPPRTFDDEQMQQQEPAAETEPCENSSSEDSSAEANFDANYPYYDNIAVHHTYKYPLLSEPFSADHEWMSDAKGNDFVYDDDAEYHYSSNNHNNKKKHAFFRSYSPPSPPVFVTQSKRVGGVKLGPVKGYTVELSVNRLYRTEKLQGICPPDSTLERMKFSVEEHQRATRSIKWELMQVEETQQAVNYEHGRTKRLNDKLETTIVYSEKLNKRKEHELKNLAEEQFILRNQQILMNDRLERDQKTFIGMLFTFACLVLQILHNHLQWKSMLSRLWPILPRRANKPEGSAPPDPEKTQRSNQERSPGTAIDRSSSPNVAYKGLADYVYLDKSDDAIQLAADALHKTLGRAASVPPIESALTAAVLAPLSASKGYQNDAAPSEVGPVASVSNALIVWSAAVGRLPIPDMKASPTSSTPEQSPSLHEITSRDLVMEDAEEGVASRTDSAETYGEDVANSISTDVTSGRTEEDFAKPSTTESSDFEEEEYVDDLIFDGSTSDRTEEEISLGVEEEAQHTVDLPSAETATVKPEVDVLTATNNAAGEPHVDVATSSDDFSKLTEEDAASTAVTSSVEEDPHAQDWTSSTLLPILTQETESSTLDTSAPAAAPASIAMTSSNVPNTTSRLTAEETRSTATPRPAVNPTEPAKSAFAKRPKSARGTPVWTGQGSQTSSSAFGSSSVFAQTLASAAMIAEPAFNPSATLATEERVNELPQTSTSSVTTPATHPAPVGRDREGSLRIARPPKNLFASAVAKVRTQAPAPAEQVSTRPQDTSHQHAPDDPSVTRSEAPVQHHSPVYPNVQSGPSPADFEKTMREIAGQMQGSVLDNPFTRQARQPAAPPPLLANEYRPVARHPSADSFPTPPNRLSQQEIRELEQLEEPAAPTFVPTACRPGVAQRPQAQPSTSASSGSTTRTQRRHDVDRNAVAGPSGRNSTQRR</sequence>
<proteinExistence type="predicted"/>
<accession>A0ACC2VH71</accession>
<organism evidence="1 2">
    <name type="scientific">Naganishia friedmannii</name>
    <dbReference type="NCBI Taxonomy" id="89922"/>
    <lineage>
        <taxon>Eukaryota</taxon>
        <taxon>Fungi</taxon>
        <taxon>Dikarya</taxon>
        <taxon>Basidiomycota</taxon>
        <taxon>Agaricomycotina</taxon>
        <taxon>Tremellomycetes</taxon>
        <taxon>Filobasidiales</taxon>
        <taxon>Filobasidiaceae</taxon>
        <taxon>Naganishia</taxon>
    </lineage>
</organism>
<gene>
    <name evidence="1" type="ORF">QFC21_004579</name>
</gene>
<reference evidence="1" key="1">
    <citation type="submission" date="2023-04" db="EMBL/GenBank/DDBJ databases">
        <title>Draft Genome sequencing of Naganishia species isolated from polar environments using Oxford Nanopore Technology.</title>
        <authorList>
            <person name="Leo P."/>
            <person name="Venkateswaran K."/>
        </authorList>
    </citation>
    <scope>NUCLEOTIDE SEQUENCE</scope>
    <source>
        <strain evidence="1">MNA-CCFEE 5423</strain>
    </source>
</reference>